<name>A0ABW5TS47_9SPHI</name>
<evidence type="ECO:0000256" key="1">
    <source>
        <dbReference type="ARBA" id="ARBA00022801"/>
    </source>
</evidence>
<dbReference type="SUPFAM" id="SSF52266">
    <property type="entry name" value="SGNH hydrolase"/>
    <property type="match status" value="1"/>
</dbReference>
<sequence length="482" mass="53916">MTNKKTFKAFVFFNILFLFIAAQSIAQVKMASIFTNNLVLQQEAKVPIWGWTKPGENVSVLTSWNKQNYNTKADENGKFKVYVNTPKAGGPYEITIKDKKSLTISNILIGEVWILGGQSNMEMTLKGMPSQPVLGANEAILRSKNPNIRLYVIPRAREFNEKENSKPSSWKSAEPESVANFSAAGYFFGNLVQESLNVPIGLINVNYGGSNVEAWMSRKDLKEFNGIELPKVADSATVNNRSATALYNGMLHPIIGYGIKGALFYQGESNYDRPDQYETLFPAMVKEWRTKWQQGDFPFYYVQIAPFDYRILPPHNSGGKYNSAYLRDAQRKALDKIPNSGMVSLIDLGEKTSIHPMHKKECGERLAFMALGKTYGIKGIAYEAPTYDAITVEGSTVTIKFKNAKMGLTSYSKEMVNFEIAGKDQIFHPAKAKISRDIILLSSPEVKEPIAVRYAFSDFVVGDLFSTDGLAISSFRTDNFEK</sequence>
<dbReference type="PANTHER" id="PTHR22901:SF0">
    <property type="entry name" value="SIALATE O-ACETYLESTERASE"/>
    <property type="match status" value="1"/>
</dbReference>
<dbReference type="Pfam" id="PF03629">
    <property type="entry name" value="SASA"/>
    <property type="match status" value="1"/>
</dbReference>
<proteinExistence type="predicted"/>
<comment type="caution">
    <text evidence="4">The sequence shown here is derived from an EMBL/GenBank/DDBJ whole genome shotgun (WGS) entry which is preliminary data.</text>
</comment>
<dbReference type="InterPro" id="IPR005181">
    <property type="entry name" value="SASA"/>
</dbReference>
<dbReference type="Proteomes" id="UP001597546">
    <property type="component" value="Unassembled WGS sequence"/>
</dbReference>
<evidence type="ECO:0000256" key="2">
    <source>
        <dbReference type="SAM" id="SignalP"/>
    </source>
</evidence>
<feature type="domain" description="Sialate O-acetylesterase" evidence="3">
    <location>
        <begin position="111"/>
        <end position="367"/>
    </location>
</feature>
<dbReference type="RefSeq" id="WP_379042619.1">
    <property type="nucleotide sequence ID" value="NZ_JBHSKW010000026.1"/>
</dbReference>
<feature type="chain" id="PRO_5046283050" evidence="2">
    <location>
        <begin position="27"/>
        <end position="482"/>
    </location>
</feature>
<keyword evidence="2" id="KW-0732">Signal</keyword>
<organism evidence="4 5">
    <name type="scientific">Pedobacter alpinus</name>
    <dbReference type="NCBI Taxonomy" id="1590643"/>
    <lineage>
        <taxon>Bacteria</taxon>
        <taxon>Pseudomonadati</taxon>
        <taxon>Bacteroidota</taxon>
        <taxon>Sphingobacteriia</taxon>
        <taxon>Sphingobacteriales</taxon>
        <taxon>Sphingobacteriaceae</taxon>
        <taxon>Pedobacter</taxon>
    </lineage>
</organism>
<dbReference type="Gene3D" id="2.60.40.10">
    <property type="entry name" value="Immunoglobulins"/>
    <property type="match status" value="1"/>
</dbReference>
<dbReference type="EMBL" id="JBHULV010000021">
    <property type="protein sequence ID" value="MFD2731313.1"/>
    <property type="molecule type" value="Genomic_DNA"/>
</dbReference>
<keyword evidence="1" id="KW-0378">Hydrolase</keyword>
<dbReference type="InterPro" id="IPR036514">
    <property type="entry name" value="SGNH_hydro_sf"/>
</dbReference>
<gene>
    <name evidence="4" type="ORF">ACFSSE_06315</name>
</gene>
<evidence type="ECO:0000259" key="3">
    <source>
        <dbReference type="Pfam" id="PF03629"/>
    </source>
</evidence>
<keyword evidence="5" id="KW-1185">Reference proteome</keyword>
<evidence type="ECO:0000313" key="4">
    <source>
        <dbReference type="EMBL" id="MFD2731313.1"/>
    </source>
</evidence>
<dbReference type="PANTHER" id="PTHR22901">
    <property type="entry name" value="SIALATE O-ACETYLESTERASE"/>
    <property type="match status" value="1"/>
</dbReference>
<protein>
    <submittedName>
        <fullName evidence="4">Sialate O-acetylesterase</fullName>
    </submittedName>
</protein>
<feature type="signal peptide" evidence="2">
    <location>
        <begin position="1"/>
        <end position="26"/>
    </location>
</feature>
<dbReference type="InterPro" id="IPR039329">
    <property type="entry name" value="SIAE"/>
</dbReference>
<evidence type="ECO:0000313" key="5">
    <source>
        <dbReference type="Proteomes" id="UP001597546"/>
    </source>
</evidence>
<accession>A0ABW5TS47</accession>
<dbReference type="Gene3D" id="3.40.50.1110">
    <property type="entry name" value="SGNH hydrolase"/>
    <property type="match status" value="1"/>
</dbReference>
<reference evidence="5" key="1">
    <citation type="journal article" date="2019" name="Int. J. Syst. Evol. Microbiol.">
        <title>The Global Catalogue of Microorganisms (GCM) 10K type strain sequencing project: providing services to taxonomists for standard genome sequencing and annotation.</title>
        <authorList>
            <consortium name="The Broad Institute Genomics Platform"/>
            <consortium name="The Broad Institute Genome Sequencing Center for Infectious Disease"/>
            <person name="Wu L."/>
            <person name="Ma J."/>
        </authorList>
    </citation>
    <scope>NUCLEOTIDE SEQUENCE [LARGE SCALE GENOMIC DNA]</scope>
    <source>
        <strain evidence="5">KCTC 42456</strain>
    </source>
</reference>
<dbReference type="InterPro" id="IPR013783">
    <property type="entry name" value="Ig-like_fold"/>
</dbReference>